<organism evidence="9 10">
    <name type="scientific">Candidatus Portnoybacteria bacterium CG06_land_8_20_14_3_00_39_12</name>
    <dbReference type="NCBI Taxonomy" id="1974809"/>
    <lineage>
        <taxon>Bacteria</taxon>
        <taxon>Candidatus Portnoyibacteriota</taxon>
    </lineage>
</organism>
<dbReference type="InterPro" id="IPR020929">
    <property type="entry name" value="Ribosomal_uL5_CS"/>
</dbReference>
<reference evidence="10" key="1">
    <citation type="submission" date="2017-09" db="EMBL/GenBank/DDBJ databases">
        <title>Depth-based differentiation of microbial function through sediment-hosted aquifers and enrichment of novel symbionts in the deep terrestrial subsurface.</title>
        <authorList>
            <person name="Probst A.J."/>
            <person name="Ladd B."/>
            <person name="Jarett J.K."/>
            <person name="Geller-Mcgrath D.E."/>
            <person name="Sieber C.M.K."/>
            <person name="Emerson J.B."/>
            <person name="Anantharaman K."/>
            <person name="Thomas B.C."/>
            <person name="Malmstrom R."/>
            <person name="Stieglmeier M."/>
            <person name="Klingl A."/>
            <person name="Woyke T."/>
            <person name="Ryan C.M."/>
            <person name="Banfield J.F."/>
        </authorList>
    </citation>
    <scope>NUCLEOTIDE SEQUENCE [LARGE SCALE GENOMIC DNA]</scope>
</reference>
<dbReference type="NCBIfam" id="NF000585">
    <property type="entry name" value="PRK00010.1"/>
    <property type="match status" value="1"/>
</dbReference>
<dbReference type="EMBL" id="PEVY01000068">
    <property type="protein sequence ID" value="PIU74966.1"/>
    <property type="molecule type" value="Genomic_DNA"/>
</dbReference>
<evidence type="ECO:0000313" key="10">
    <source>
        <dbReference type="Proteomes" id="UP000228775"/>
    </source>
</evidence>
<evidence type="ECO:0000256" key="6">
    <source>
        <dbReference type="RuleBase" id="RU003930"/>
    </source>
</evidence>
<dbReference type="InterPro" id="IPR031309">
    <property type="entry name" value="Ribosomal_uL5_C"/>
</dbReference>
<dbReference type="Proteomes" id="UP000228775">
    <property type="component" value="Unassembled WGS sequence"/>
</dbReference>
<comment type="caution">
    <text evidence="9">The sequence shown here is derived from an EMBL/GenBank/DDBJ whole genome shotgun (WGS) entry which is preliminary data.</text>
</comment>
<feature type="domain" description="Large ribosomal subunit protein uL5 N-terminal" evidence="7">
    <location>
        <begin position="22"/>
        <end position="78"/>
    </location>
</feature>
<name>A0A2M7AWJ7_9BACT</name>
<evidence type="ECO:0000256" key="5">
    <source>
        <dbReference type="HAMAP-Rule" id="MF_01333"/>
    </source>
</evidence>
<dbReference type="Pfam" id="PF00281">
    <property type="entry name" value="Ribosomal_L5"/>
    <property type="match status" value="1"/>
</dbReference>
<dbReference type="SUPFAM" id="SSF55282">
    <property type="entry name" value="RL5-like"/>
    <property type="match status" value="1"/>
</dbReference>
<dbReference type="GO" id="GO:0000049">
    <property type="term" value="F:tRNA binding"/>
    <property type="evidence" value="ECO:0007669"/>
    <property type="project" value="UniProtKB-UniRule"/>
</dbReference>
<dbReference type="Pfam" id="PF00673">
    <property type="entry name" value="Ribosomal_L5_C"/>
    <property type="match status" value="1"/>
</dbReference>
<keyword evidence="2 5" id="KW-0689">Ribosomal protein</keyword>
<dbReference type="AlphaFoldDB" id="A0A2M7AWJ7"/>
<dbReference type="Gene3D" id="3.30.1440.10">
    <property type="match status" value="1"/>
</dbReference>
<dbReference type="GO" id="GO:0006412">
    <property type="term" value="P:translation"/>
    <property type="evidence" value="ECO:0007669"/>
    <property type="project" value="UniProtKB-UniRule"/>
</dbReference>
<dbReference type="FunFam" id="3.30.1440.10:FF:000001">
    <property type="entry name" value="50S ribosomal protein L5"/>
    <property type="match status" value="1"/>
</dbReference>
<accession>A0A2M7AWJ7</accession>
<dbReference type="GO" id="GO:1990904">
    <property type="term" value="C:ribonucleoprotein complex"/>
    <property type="evidence" value="ECO:0007669"/>
    <property type="project" value="UniProtKB-KW"/>
</dbReference>
<dbReference type="InterPro" id="IPR022803">
    <property type="entry name" value="Ribosomal_uL5_dom_sf"/>
</dbReference>
<dbReference type="InterPro" id="IPR031310">
    <property type="entry name" value="Ribosomal_uL5_N"/>
</dbReference>
<keyword evidence="5" id="KW-0699">rRNA-binding</keyword>
<evidence type="ECO:0000256" key="1">
    <source>
        <dbReference type="ARBA" id="ARBA00008553"/>
    </source>
</evidence>
<dbReference type="GO" id="GO:0005840">
    <property type="term" value="C:ribosome"/>
    <property type="evidence" value="ECO:0007669"/>
    <property type="project" value="UniProtKB-KW"/>
</dbReference>
<evidence type="ECO:0000256" key="4">
    <source>
        <dbReference type="ARBA" id="ARBA00035245"/>
    </source>
</evidence>
<dbReference type="GO" id="GO:0003735">
    <property type="term" value="F:structural constituent of ribosome"/>
    <property type="evidence" value="ECO:0007669"/>
    <property type="project" value="InterPro"/>
</dbReference>
<comment type="function">
    <text evidence="5">This is 1 of the proteins that bind and probably mediate the attachment of the 5S RNA into the large ribosomal subunit, where it forms part of the central protuberance. In the 70S ribosome it contacts protein S13 of the 30S subunit (bridge B1b), connecting the 2 subunits; this bridge is implicated in subunit movement. Contacts the P site tRNA; the 5S rRNA and some of its associated proteins might help stabilize positioning of ribosome-bound tRNAs.</text>
</comment>
<dbReference type="HAMAP" id="MF_01333_B">
    <property type="entry name" value="Ribosomal_uL5_B"/>
    <property type="match status" value="1"/>
</dbReference>
<gene>
    <name evidence="5" type="primary">rplE</name>
    <name evidence="9" type="ORF">COS76_03240</name>
</gene>
<evidence type="ECO:0000313" key="9">
    <source>
        <dbReference type="EMBL" id="PIU74966.1"/>
    </source>
</evidence>
<dbReference type="PANTHER" id="PTHR11994">
    <property type="entry name" value="60S RIBOSOMAL PROTEIN L11-RELATED"/>
    <property type="match status" value="1"/>
</dbReference>
<evidence type="ECO:0000259" key="8">
    <source>
        <dbReference type="Pfam" id="PF00673"/>
    </source>
</evidence>
<keyword evidence="5" id="KW-0694">RNA-binding</keyword>
<keyword evidence="5" id="KW-0820">tRNA-binding</keyword>
<evidence type="ECO:0000256" key="3">
    <source>
        <dbReference type="ARBA" id="ARBA00023274"/>
    </source>
</evidence>
<dbReference type="PIRSF" id="PIRSF002161">
    <property type="entry name" value="Ribosomal_L5"/>
    <property type="match status" value="1"/>
</dbReference>
<comment type="similarity">
    <text evidence="1 5 6">Belongs to the universal ribosomal protein uL5 family.</text>
</comment>
<protein>
    <recommendedName>
        <fullName evidence="4 5">Large ribosomal subunit protein uL5</fullName>
    </recommendedName>
</protein>
<keyword evidence="3 5" id="KW-0687">Ribonucleoprotein</keyword>
<comment type="subunit">
    <text evidence="5">Part of the 50S ribosomal subunit; part of the 5S rRNA/L5/L18/L25 subcomplex. Contacts the 5S rRNA and the P site tRNA. Forms a bridge to the 30S subunit in the 70S ribosome.</text>
</comment>
<dbReference type="GO" id="GO:0019843">
    <property type="term" value="F:rRNA binding"/>
    <property type="evidence" value="ECO:0007669"/>
    <property type="project" value="UniProtKB-UniRule"/>
</dbReference>
<dbReference type="InterPro" id="IPR020930">
    <property type="entry name" value="Ribosomal_uL5_bac-type"/>
</dbReference>
<dbReference type="PROSITE" id="PS00358">
    <property type="entry name" value="RIBOSOMAL_L5"/>
    <property type="match status" value="1"/>
</dbReference>
<feature type="domain" description="Large ribosomal subunit protein uL5 C-terminal" evidence="8">
    <location>
        <begin position="82"/>
        <end position="174"/>
    </location>
</feature>
<dbReference type="InterPro" id="IPR002132">
    <property type="entry name" value="Ribosomal_uL5"/>
</dbReference>
<sequence length="178" mass="20160">MLKEKFEKEIVPRMVSQFGLKNKLAAPRIKQVVLNMGLGRFLGEKEAVERLIQDITTISGQKPVLTQAKRAISSFKIRQGQKIGLKVTLRGHRMWDFIDRLVFIVLPRVRDFRGLNLSAVDTGGNLTIGIKEHIVFPEISSDNVKQIFGLQVCLATTAKNREQGLLMFKMLGFPIKEK</sequence>
<evidence type="ECO:0000259" key="7">
    <source>
        <dbReference type="Pfam" id="PF00281"/>
    </source>
</evidence>
<evidence type="ECO:0000256" key="2">
    <source>
        <dbReference type="ARBA" id="ARBA00022980"/>
    </source>
</evidence>
<proteinExistence type="inferred from homology"/>